<evidence type="ECO:0000313" key="1">
    <source>
        <dbReference type="EMBL" id="BCU03445.1"/>
    </source>
</evidence>
<organism evidence="1 2">
    <name type="scientific">Pandoravirus japonicus</name>
    <dbReference type="NCBI Taxonomy" id="2823154"/>
    <lineage>
        <taxon>Viruses</taxon>
        <taxon>Pandoravirus</taxon>
    </lineage>
</organism>
<sequence length="182" mass="19701">MLEVARQRRHRVYPANGRYVGVVPSSDDTSHESGEWGVALVGQDTKPQLVLNGYATATCVNPPKGDAVKKGAHGVDIRSREGLWRAGAFVGPGRVIGHMDSQYRAERFGPRGIDGHGEAAHGNDRYIGLSNGLHGRGASGLVPRAARYALTFFSRFFVSSPPMYLHDATWPNKGVPKPPCQL</sequence>
<dbReference type="Proteomes" id="UP001253637">
    <property type="component" value="Segment"/>
</dbReference>
<name>A0A811BSG1_9VIRU</name>
<dbReference type="EMBL" id="LC625835">
    <property type="protein sequence ID" value="BCU03445.1"/>
    <property type="molecule type" value="Genomic_DNA"/>
</dbReference>
<accession>A0A811BSG1</accession>
<protein>
    <submittedName>
        <fullName evidence="1">F-box domain containing protein</fullName>
    </submittedName>
</protein>
<evidence type="ECO:0000313" key="2">
    <source>
        <dbReference type="Proteomes" id="UP001253637"/>
    </source>
</evidence>
<reference evidence="1" key="1">
    <citation type="submission" date="2021-04" db="EMBL/GenBank/DDBJ databases">
        <title>Draft Genome Sequence of Pandoravirus japonicus, Isolated from the Sabaishi River of Niigata, Japan.</title>
        <authorList>
            <person name="Hosokawa N."/>
            <person name="Takahashi H."/>
            <person name="Aoki K."/>
            <person name="Takemura M."/>
        </authorList>
    </citation>
    <scope>NUCLEOTIDE SEQUENCE</scope>
</reference>
<proteinExistence type="predicted"/>